<reference evidence="4 5" key="1">
    <citation type="submission" date="2007-05" db="EMBL/GenBank/DDBJ databases">
        <title>Complete sequence of chromosome of Acidiphilium cryptum JF-5.</title>
        <authorList>
            <consortium name="US DOE Joint Genome Institute"/>
            <person name="Copeland A."/>
            <person name="Lucas S."/>
            <person name="Lapidus A."/>
            <person name="Barry K."/>
            <person name="Detter J.C."/>
            <person name="Glavina del Rio T."/>
            <person name="Hammon N."/>
            <person name="Israni S."/>
            <person name="Dalin E."/>
            <person name="Tice H."/>
            <person name="Pitluck S."/>
            <person name="Sims D."/>
            <person name="Brettin T."/>
            <person name="Bruce D."/>
            <person name="Han C."/>
            <person name="Schmutz J."/>
            <person name="Larimer F."/>
            <person name="Land M."/>
            <person name="Hauser L."/>
            <person name="Kyrpides N."/>
            <person name="Kim E."/>
            <person name="Magnuson T."/>
            <person name="Richardson P."/>
        </authorList>
    </citation>
    <scope>NUCLEOTIDE SEQUENCE [LARGE SCALE GENOMIC DNA]</scope>
    <source>
        <strain evidence="4 5">JF-5</strain>
    </source>
</reference>
<dbReference type="STRING" id="349163.Acry_2063"/>
<evidence type="ECO:0000313" key="4">
    <source>
        <dbReference type="EMBL" id="ABQ31263.1"/>
    </source>
</evidence>
<sequence>MDDDDAPLAAPAPPPGFARYFPLERPPPPPRTFELGLVLGGTVSAGAYTAGALDALVELLDAWEATDPPHRVRLPIVTGCSGGGITAGILGLYARKAHHPMPDDFAALMATAAMPDNPLFDVWVNRVDGLAFLDPSDLAGGAAASLLNCRRLDEIARDMVRYGETPNGFGRAYLPDPYRMILSVTNVEGIPYRFDVPAFTGWTGGNYAQHADYARFALPASGIAADPAGARRPDEFWVGRNPSGEGFADFGTLMQYALAGGAYPMALRPRALTRPAAHYRYRPHVLRTPAGAICEPLVPDWSSLPTTGGQVGFTGIDGGVFDNNPVLLAHRELAGMAAPLEPGPDAARRALLLIDPTLHQPRAPGRVAGGMGGIGLAALGAMEAGANYLTADLDMMADPRIFSHFQLVPVRPDRKTAGAAAAATTVLHAFGGFFCRAFRVHDFMLGRLNMRDYLRRVLILRADNPLFDGWTLAERQRRALDADGAPLPTVDGATPPAAYWLPVIPDSLGPAPGGYAGILPWPAGQLDPATLRPALGQRVAALLAIAQKDEISGLLANLWFDAAEGTISARITGDIVAAFRAALERHDLLPRAGGAG</sequence>
<dbReference type="Pfam" id="PF01734">
    <property type="entry name" value="Patatin"/>
    <property type="match status" value="1"/>
</dbReference>
<dbReference type="eggNOG" id="COG1752">
    <property type="taxonomic scope" value="Bacteria"/>
</dbReference>
<evidence type="ECO:0000313" key="5">
    <source>
        <dbReference type="Proteomes" id="UP000000245"/>
    </source>
</evidence>
<protein>
    <submittedName>
        <fullName evidence="4">Patatin</fullName>
    </submittedName>
</protein>
<keyword evidence="2" id="KW-0378">Hydrolase</keyword>
<dbReference type="EMBL" id="CP000697">
    <property type="protein sequence ID" value="ABQ31263.1"/>
    <property type="molecule type" value="Genomic_DNA"/>
</dbReference>
<keyword evidence="5" id="KW-1185">Reference proteome</keyword>
<dbReference type="SUPFAM" id="SSF52151">
    <property type="entry name" value="FabD/lysophospholipase-like"/>
    <property type="match status" value="1"/>
</dbReference>
<name>A5G081_ACICJ</name>
<feature type="short sequence motif" description="DGA/G" evidence="2">
    <location>
        <begin position="317"/>
        <end position="319"/>
    </location>
</feature>
<feature type="active site" description="Nucleophile" evidence="2">
    <location>
        <position position="81"/>
    </location>
</feature>
<dbReference type="InterPro" id="IPR016035">
    <property type="entry name" value="Acyl_Trfase/lysoPLipase"/>
</dbReference>
<gene>
    <name evidence="4" type="ordered locus">Acry_2063</name>
</gene>
<feature type="domain" description="PNPLA" evidence="3">
    <location>
        <begin position="37"/>
        <end position="330"/>
    </location>
</feature>
<dbReference type="Gene3D" id="3.40.1090.10">
    <property type="entry name" value="Cytosolic phospholipase A2 catalytic domain"/>
    <property type="match status" value="1"/>
</dbReference>
<dbReference type="InterPro" id="IPR002641">
    <property type="entry name" value="PNPLA_dom"/>
</dbReference>
<dbReference type="PROSITE" id="PS51635">
    <property type="entry name" value="PNPLA"/>
    <property type="match status" value="1"/>
</dbReference>
<dbReference type="GO" id="GO:0016787">
    <property type="term" value="F:hydrolase activity"/>
    <property type="evidence" value="ECO:0007669"/>
    <property type="project" value="UniProtKB-UniRule"/>
</dbReference>
<evidence type="ECO:0000259" key="3">
    <source>
        <dbReference type="PROSITE" id="PS51635"/>
    </source>
</evidence>
<feature type="active site" description="Proton acceptor" evidence="2">
    <location>
        <position position="317"/>
    </location>
</feature>
<dbReference type="AlphaFoldDB" id="A5G081"/>
<organism evidence="4 5">
    <name type="scientific">Acidiphilium cryptum (strain JF-5)</name>
    <dbReference type="NCBI Taxonomy" id="349163"/>
    <lineage>
        <taxon>Bacteria</taxon>
        <taxon>Pseudomonadati</taxon>
        <taxon>Pseudomonadota</taxon>
        <taxon>Alphaproteobacteria</taxon>
        <taxon>Acetobacterales</taxon>
        <taxon>Acidocellaceae</taxon>
        <taxon>Acidiphilium</taxon>
    </lineage>
</organism>
<dbReference type="GO" id="GO:0016042">
    <property type="term" value="P:lipid catabolic process"/>
    <property type="evidence" value="ECO:0007669"/>
    <property type="project" value="UniProtKB-UniRule"/>
</dbReference>
<comment type="caution">
    <text evidence="2">Lacks conserved residue(s) required for the propagation of feature annotation.</text>
</comment>
<keyword evidence="2" id="KW-0442">Lipid degradation</keyword>
<dbReference type="RefSeq" id="WP_012039787.1">
    <property type="nucleotide sequence ID" value="NC_009484.1"/>
</dbReference>
<dbReference type="Proteomes" id="UP000000245">
    <property type="component" value="Chromosome"/>
</dbReference>
<proteinExistence type="predicted"/>
<evidence type="ECO:0000256" key="1">
    <source>
        <dbReference type="ARBA" id="ARBA00023098"/>
    </source>
</evidence>
<accession>A5G081</accession>
<keyword evidence="1 2" id="KW-0443">Lipid metabolism</keyword>
<feature type="short sequence motif" description="GXSXG" evidence="2">
    <location>
        <begin position="79"/>
        <end position="83"/>
    </location>
</feature>
<dbReference type="KEGG" id="acr:Acry_2063"/>
<evidence type="ECO:0000256" key="2">
    <source>
        <dbReference type="PROSITE-ProRule" id="PRU01161"/>
    </source>
</evidence>
<dbReference type="HOGENOM" id="CLU_021032_0_0_5"/>